<dbReference type="Proteomes" id="UP000694388">
    <property type="component" value="Unplaced"/>
</dbReference>
<proteinExistence type="predicted"/>
<feature type="region of interest" description="Disordered" evidence="1">
    <location>
        <begin position="151"/>
        <end position="189"/>
    </location>
</feature>
<feature type="compositionally biased region" description="Gly residues" evidence="1">
    <location>
        <begin position="77"/>
        <end position="89"/>
    </location>
</feature>
<feature type="region of interest" description="Disordered" evidence="1">
    <location>
        <begin position="1"/>
        <end position="139"/>
    </location>
</feature>
<organism evidence="2 3">
    <name type="scientific">Eptatretus burgeri</name>
    <name type="common">Inshore hagfish</name>
    <dbReference type="NCBI Taxonomy" id="7764"/>
    <lineage>
        <taxon>Eukaryota</taxon>
        <taxon>Metazoa</taxon>
        <taxon>Chordata</taxon>
        <taxon>Craniata</taxon>
        <taxon>Vertebrata</taxon>
        <taxon>Cyclostomata</taxon>
        <taxon>Myxini</taxon>
        <taxon>Myxiniformes</taxon>
        <taxon>Myxinidae</taxon>
        <taxon>Eptatretinae</taxon>
        <taxon>Eptatretus</taxon>
    </lineage>
</organism>
<protein>
    <submittedName>
        <fullName evidence="2">Uncharacterized protein</fullName>
    </submittedName>
</protein>
<dbReference type="AlphaFoldDB" id="A0A8C4Q7A8"/>
<evidence type="ECO:0000313" key="2">
    <source>
        <dbReference type="Ensembl" id="ENSEBUP00000011059.1"/>
    </source>
</evidence>
<feature type="compositionally biased region" description="Basic residues" evidence="1">
    <location>
        <begin position="53"/>
        <end position="66"/>
    </location>
</feature>
<dbReference type="Ensembl" id="ENSEBUT00000011618.1">
    <property type="protein sequence ID" value="ENSEBUP00000011059.1"/>
    <property type="gene ID" value="ENSEBUG00000007108.1"/>
</dbReference>
<sequence length="189" mass="19571">MRSVAVAEQMPSAGDAAPVHSQAFNGVREPPGHGAEAQLLAAQSREGASAARRTSRRGARRRHHEQHRPDERQSEGAGHGHGGGVGGGEWDMRRLQSAAAAPGKPLAGLGGAARGGGRRVKEGCLPPLPSPLSKPRPRSLVRGEIGWRATVLKTGPDGGSGHCGWRGGRGREDGGCRGRINNSGQEGCE</sequence>
<feature type="compositionally biased region" description="Gly residues" evidence="1">
    <location>
        <begin position="156"/>
        <end position="167"/>
    </location>
</feature>
<evidence type="ECO:0000313" key="3">
    <source>
        <dbReference type="Proteomes" id="UP000694388"/>
    </source>
</evidence>
<feature type="compositionally biased region" description="Low complexity" evidence="1">
    <location>
        <begin position="98"/>
        <end position="107"/>
    </location>
</feature>
<name>A0A8C4Q7A8_EPTBU</name>
<evidence type="ECO:0000256" key="1">
    <source>
        <dbReference type="SAM" id="MobiDB-lite"/>
    </source>
</evidence>
<keyword evidence="3" id="KW-1185">Reference proteome</keyword>
<reference evidence="2" key="1">
    <citation type="submission" date="2025-08" db="UniProtKB">
        <authorList>
            <consortium name="Ensembl"/>
        </authorList>
    </citation>
    <scope>IDENTIFICATION</scope>
</reference>
<reference evidence="2" key="2">
    <citation type="submission" date="2025-09" db="UniProtKB">
        <authorList>
            <consortium name="Ensembl"/>
        </authorList>
    </citation>
    <scope>IDENTIFICATION</scope>
</reference>
<accession>A0A8C4Q7A8</accession>
<feature type="compositionally biased region" description="Polar residues" evidence="1">
    <location>
        <begin position="180"/>
        <end position="189"/>
    </location>
</feature>